<gene>
    <name evidence="2" type="ORF">J9B83_13630</name>
</gene>
<accession>A0ABS5HES0</accession>
<reference evidence="3" key="2">
    <citation type="submission" date="2023-07" db="EMBL/GenBank/DDBJ databases">
        <title>Marinomonas vulgaris A79, complete genome.</title>
        <authorList>
            <person name="Ying J.-J."/>
        </authorList>
    </citation>
    <scope>NUCLEOTIDE SEQUENCE [LARGE SCALE GENOMIC DNA]</scope>
    <source>
        <strain evidence="3">A79</strain>
    </source>
</reference>
<sequence>MLKKKILVAAVAVSTVILTGCGPVKVADTTPTPVPEAEFAPTSEELKAQMKGSGSKIVLSAVEYSDSAAKSFAPGVYDDFSQRLLKSGNTLVDRTLAAKLEDELRAAEVSGKFQTSGPADADIAIMTKISDLSLKHSFTKEYVWVDEDGERHKRDSYCRFTSGAKLFVRAYKIPSMDLVNTYDYEGSATMTSETGNSNCPINDATASSLVNEALEDAVKSGSGETLNDLAPEAYVLERRDNEDASKALFRVTIAKKSGAVEGAKVKFYRKTRTITPITNEERMGRMLLGEGEISGEGIDTSGSYVYVKDKELIQDIKIGDIAKLDHGKCDVDETEVLGSCIKIPGL</sequence>
<reference evidence="2 3" key="1">
    <citation type="submission" date="2021-04" db="EMBL/GenBank/DDBJ databases">
        <authorList>
            <person name="Sun C."/>
        </authorList>
    </citation>
    <scope>NUCLEOTIDE SEQUENCE [LARGE SCALE GENOMIC DNA]</scope>
    <source>
        <strain evidence="2 3">A79</strain>
    </source>
</reference>
<dbReference type="PROSITE" id="PS51257">
    <property type="entry name" value="PROKAR_LIPOPROTEIN"/>
    <property type="match status" value="1"/>
</dbReference>
<organism evidence="2 3">
    <name type="scientific">Marinomonas vulgaris</name>
    <dbReference type="NCBI Taxonomy" id="2823372"/>
    <lineage>
        <taxon>Bacteria</taxon>
        <taxon>Pseudomonadati</taxon>
        <taxon>Pseudomonadota</taxon>
        <taxon>Gammaproteobacteria</taxon>
        <taxon>Oceanospirillales</taxon>
        <taxon>Oceanospirillaceae</taxon>
        <taxon>Marinomonas</taxon>
    </lineage>
</organism>
<name>A0ABS5HES0_9GAMM</name>
<evidence type="ECO:0000313" key="3">
    <source>
        <dbReference type="Proteomes" id="UP000679722"/>
    </source>
</evidence>
<feature type="signal peptide" evidence="1">
    <location>
        <begin position="1"/>
        <end position="26"/>
    </location>
</feature>
<comment type="caution">
    <text evidence="2">The sequence shown here is derived from an EMBL/GenBank/DDBJ whole genome shotgun (WGS) entry which is preliminary data.</text>
</comment>
<dbReference type="Proteomes" id="UP000679722">
    <property type="component" value="Unassembled WGS sequence"/>
</dbReference>
<feature type="chain" id="PRO_5045364079" description="Lipoprotein" evidence="1">
    <location>
        <begin position="27"/>
        <end position="346"/>
    </location>
</feature>
<proteinExistence type="predicted"/>
<evidence type="ECO:0008006" key="4">
    <source>
        <dbReference type="Google" id="ProtNLM"/>
    </source>
</evidence>
<dbReference type="RefSeq" id="WP_211537378.1">
    <property type="nucleotide sequence ID" value="NZ_JAGSSV010000025.1"/>
</dbReference>
<protein>
    <recommendedName>
        <fullName evidence="4">Lipoprotein</fullName>
    </recommendedName>
</protein>
<evidence type="ECO:0000313" key="2">
    <source>
        <dbReference type="EMBL" id="MBR7889954.1"/>
    </source>
</evidence>
<dbReference type="EMBL" id="JAGSSV010000025">
    <property type="protein sequence ID" value="MBR7889954.1"/>
    <property type="molecule type" value="Genomic_DNA"/>
</dbReference>
<keyword evidence="1" id="KW-0732">Signal</keyword>
<keyword evidence="3" id="KW-1185">Reference proteome</keyword>
<evidence type="ECO:0000256" key="1">
    <source>
        <dbReference type="SAM" id="SignalP"/>
    </source>
</evidence>